<evidence type="ECO:0000313" key="8">
    <source>
        <dbReference type="Proteomes" id="UP000481872"/>
    </source>
</evidence>
<reference evidence="7 8" key="1">
    <citation type="submission" date="2020-02" db="EMBL/GenBank/DDBJ databases">
        <title>Genome assembly of a novel Clostridium senegalense strain.</title>
        <authorList>
            <person name="Gupta T.B."/>
            <person name="Jauregui R."/>
            <person name="Maclean P."/>
            <person name="Nawarathana A."/>
            <person name="Brightwell G."/>
        </authorList>
    </citation>
    <scope>NUCLEOTIDE SEQUENCE [LARGE SCALE GENOMIC DNA]</scope>
    <source>
        <strain evidence="7 8">AGRFS4</strain>
    </source>
</reference>
<evidence type="ECO:0000256" key="6">
    <source>
        <dbReference type="SAM" id="Phobius"/>
    </source>
</evidence>
<keyword evidence="5 6" id="KW-0472">Membrane</keyword>
<feature type="transmembrane region" description="Helical" evidence="6">
    <location>
        <begin position="474"/>
        <end position="499"/>
    </location>
</feature>
<dbReference type="Proteomes" id="UP000481872">
    <property type="component" value="Unassembled WGS sequence"/>
</dbReference>
<evidence type="ECO:0000256" key="1">
    <source>
        <dbReference type="ARBA" id="ARBA00004651"/>
    </source>
</evidence>
<accession>A0A6M0H4L0</accession>
<sequence>MKKQSLVKGTVILGFASIFARFLGLFFRIPIQGLIGDEGMGYYQMSYPLYMTFVALASGIPIAMSKIIAEINAKNDYEGTKRILKDTLMFMIPIGIVASAIMFSFAKPIITGLKWHQNSYIAFLAISIAPIFVCIMCTFRGFFQGMQNMTYTGISQIVEQLGRVIGGVLFAYLLLPKGIAFAAGGAALGTVIGGILGSIYLVIAYIRQRPIKRVNKNFKTKSMISEIAKAALPISIGAAVGTVMSLIDSIIVPERLLVAGFTLEESAILYGQMTGKALTLSNVPLALSMALCATLVPIISEAYSTGRRFELERRVEMSFKLSFVIALPCTVGLYTLAAPIMHLIFLKDVAGYNILKFVSLTIPFVIITQTTTALLQSVGAYLRPVYNLAIGCIIKVVISYMLVSITVLNIYGAVIGTMVGYIITVVLNMIQIRKIFNTKIDLVETLLKPAIGTLLMAFSVVFVYNTVYKYTISNTIACLFSIFAGVIIYLVAIITLKVFEIEDIKGKFIKS</sequence>
<proteinExistence type="predicted"/>
<feature type="transmembrane region" description="Helical" evidence="6">
    <location>
        <begin position="47"/>
        <end position="68"/>
    </location>
</feature>
<evidence type="ECO:0000256" key="2">
    <source>
        <dbReference type="ARBA" id="ARBA00022475"/>
    </source>
</evidence>
<evidence type="ECO:0000256" key="4">
    <source>
        <dbReference type="ARBA" id="ARBA00022989"/>
    </source>
</evidence>
<dbReference type="RefSeq" id="WP_061996336.1">
    <property type="nucleotide sequence ID" value="NZ_JAAGPU010000024.1"/>
</dbReference>
<feature type="transmembrane region" description="Helical" evidence="6">
    <location>
        <begin position="450"/>
        <end position="468"/>
    </location>
</feature>
<dbReference type="Pfam" id="PF01943">
    <property type="entry name" value="Polysacc_synt"/>
    <property type="match status" value="1"/>
</dbReference>
<keyword evidence="2" id="KW-1003">Cell membrane</keyword>
<dbReference type="PANTHER" id="PTHR30250:SF21">
    <property type="entry name" value="LIPID II FLIPPASE MURJ"/>
    <property type="match status" value="1"/>
</dbReference>
<evidence type="ECO:0000256" key="3">
    <source>
        <dbReference type="ARBA" id="ARBA00022692"/>
    </source>
</evidence>
<keyword evidence="4 6" id="KW-1133">Transmembrane helix</keyword>
<feature type="transmembrane region" description="Helical" evidence="6">
    <location>
        <begin position="118"/>
        <end position="139"/>
    </location>
</feature>
<feature type="transmembrane region" description="Helical" evidence="6">
    <location>
        <begin position="385"/>
        <end position="403"/>
    </location>
</feature>
<feature type="transmembrane region" description="Helical" evidence="6">
    <location>
        <begin position="283"/>
        <end position="300"/>
    </location>
</feature>
<keyword evidence="8" id="KW-1185">Reference proteome</keyword>
<feature type="transmembrane region" description="Helical" evidence="6">
    <location>
        <begin position="357"/>
        <end position="378"/>
    </location>
</feature>
<comment type="caution">
    <text evidence="7">The sequence shown here is derived from an EMBL/GenBank/DDBJ whole genome shotgun (WGS) entry which is preliminary data.</text>
</comment>
<name>A0A6M0H4L0_9CLOT</name>
<evidence type="ECO:0000256" key="5">
    <source>
        <dbReference type="ARBA" id="ARBA00023136"/>
    </source>
</evidence>
<feature type="transmembrane region" description="Helical" evidence="6">
    <location>
        <begin position="12"/>
        <end position="35"/>
    </location>
</feature>
<dbReference type="AlphaFoldDB" id="A0A6M0H4L0"/>
<feature type="transmembrane region" description="Helical" evidence="6">
    <location>
        <begin position="179"/>
        <end position="206"/>
    </location>
</feature>
<dbReference type="CDD" id="cd13124">
    <property type="entry name" value="MATE_SpoVB_like"/>
    <property type="match status" value="1"/>
</dbReference>
<keyword evidence="3 6" id="KW-0812">Transmembrane</keyword>
<comment type="subcellular location">
    <subcellularLocation>
        <location evidence="1">Cell membrane</location>
        <topology evidence="1">Multi-pass membrane protein</topology>
    </subcellularLocation>
</comment>
<evidence type="ECO:0000313" key="7">
    <source>
        <dbReference type="EMBL" id="NEU05680.1"/>
    </source>
</evidence>
<gene>
    <name evidence="7" type="ORF">G3M99_12650</name>
</gene>
<organism evidence="7 8">
    <name type="scientific">Clostridium senegalense</name>
    <dbReference type="NCBI Taxonomy" id="1465809"/>
    <lineage>
        <taxon>Bacteria</taxon>
        <taxon>Bacillati</taxon>
        <taxon>Bacillota</taxon>
        <taxon>Clostridia</taxon>
        <taxon>Eubacteriales</taxon>
        <taxon>Clostridiaceae</taxon>
        <taxon>Clostridium</taxon>
    </lineage>
</organism>
<feature type="transmembrane region" description="Helical" evidence="6">
    <location>
        <begin position="409"/>
        <end position="430"/>
    </location>
</feature>
<dbReference type="InterPro" id="IPR050833">
    <property type="entry name" value="Poly_Biosynth_Transport"/>
</dbReference>
<dbReference type="PANTHER" id="PTHR30250">
    <property type="entry name" value="PST FAMILY PREDICTED COLANIC ACID TRANSPORTER"/>
    <property type="match status" value="1"/>
</dbReference>
<dbReference type="InterPro" id="IPR002797">
    <property type="entry name" value="Polysacc_synth"/>
</dbReference>
<dbReference type="EMBL" id="JAAGPU010000024">
    <property type="protein sequence ID" value="NEU05680.1"/>
    <property type="molecule type" value="Genomic_DNA"/>
</dbReference>
<feature type="transmembrane region" description="Helical" evidence="6">
    <location>
        <begin position="321"/>
        <end position="345"/>
    </location>
</feature>
<dbReference type="PIRSF" id="PIRSF038958">
    <property type="entry name" value="PG_synth_SpoVB"/>
    <property type="match status" value="1"/>
</dbReference>
<dbReference type="GO" id="GO:0005886">
    <property type="term" value="C:plasma membrane"/>
    <property type="evidence" value="ECO:0007669"/>
    <property type="project" value="UniProtKB-SubCell"/>
</dbReference>
<protein>
    <submittedName>
        <fullName evidence="7">Polysaccharide biosynthesis protein</fullName>
    </submittedName>
</protein>
<dbReference type="InterPro" id="IPR024923">
    <property type="entry name" value="PG_synth_SpoVB"/>
</dbReference>
<feature type="transmembrane region" description="Helical" evidence="6">
    <location>
        <begin position="88"/>
        <end position="106"/>
    </location>
</feature>
<feature type="transmembrane region" description="Helical" evidence="6">
    <location>
        <begin position="227"/>
        <end position="247"/>
    </location>
</feature>